<evidence type="ECO:0000256" key="5">
    <source>
        <dbReference type="SAM" id="Phobius"/>
    </source>
</evidence>
<keyword evidence="5" id="KW-0472">Membrane</keyword>
<evidence type="ECO:0000256" key="2">
    <source>
        <dbReference type="ARBA" id="ARBA00022723"/>
    </source>
</evidence>
<keyword evidence="3 4" id="KW-0408">Iron</keyword>
<evidence type="ECO:0000256" key="3">
    <source>
        <dbReference type="ARBA" id="ARBA00023004"/>
    </source>
</evidence>
<proteinExistence type="predicted"/>
<dbReference type="Proteomes" id="UP000240708">
    <property type="component" value="Unassembled WGS sequence"/>
</dbReference>
<dbReference type="SUPFAM" id="SSF46626">
    <property type="entry name" value="Cytochrome c"/>
    <property type="match status" value="1"/>
</dbReference>
<accession>A0A2P8E7R1</accession>
<sequence>MSIKRSLTSVPLKLSTLLMLFFLMLGTQVFAANPEVSDSEEAIAAGKSIFNANCKTCHKLDQKSVGPALRGVTDRRSIDWTKKFIRNSQALIASGDAQAVAIYNEFNQLVMPNHEFLSDDDLMNLLAYVEYGDKADAAVASAGGEGSVAAGGAGIPSEYLTIILAVLVIVLLLILIVLGLIISILTKYLKTQPLDEADQEFINQKSDFKKVFRSDAFVIIITALVVALVVKTALDELYTIGVQQGYAPKQPIAFSHQLHAGQYEIPCQYCHTGVEIGKSANIPSANICMNCHMHIQNVGGKDGISPEIAKIYAAVDENKPIEWVRVHNLPDLSYFNHAQHVAVGGVECQTCHGPIEEMEVVYQHSTLTMGWCIDCHRQTSIRTEGNEYYDKLVQLHSGSKNALKVKDIGGLECAKCHY</sequence>
<name>A0A2P8E7R1_9BACT</name>
<keyword evidence="9" id="KW-1185">Reference proteome</keyword>
<dbReference type="GO" id="GO:0009055">
    <property type="term" value="F:electron transfer activity"/>
    <property type="evidence" value="ECO:0007669"/>
    <property type="project" value="InterPro"/>
</dbReference>
<keyword evidence="5" id="KW-1133">Transmembrane helix</keyword>
<evidence type="ECO:0000259" key="7">
    <source>
        <dbReference type="PROSITE" id="PS51007"/>
    </source>
</evidence>
<evidence type="ECO:0000313" key="9">
    <source>
        <dbReference type="Proteomes" id="UP000240708"/>
    </source>
</evidence>
<feature type="domain" description="Cytochrome c" evidence="7">
    <location>
        <begin position="41"/>
        <end position="133"/>
    </location>
</feature>
<gene>
    <name evidence="8" type="ORF">CLV48_10323</name>
</gene>
<evidence type="ECO:0000256" key="1">
    <source>
        <dbReference type="ARBA" id="ARBA00022617"/>
    </source>
</evidence>
<feature type="transmembrane region" description="Helical" evidence="5">
    <location>
        <begin position="159"/>
        <end position="185"/>
    </location>
</feature>
<dbReference type="GO" id="GO:0046872">
    <property type="term" value="F:metal ion binding"/>
    <property type="evidence" value="ECO:0007669"/>
    <property type="project" value="UniProtKB-KW"/>
</dbReference>
<keyword evidence="2 4" id="KW-0479">Metal-binding</keyword>
<keyword evidence="6" id="KW-0732">Signal</keyword>
<reference evidence="8 9" key="1">
    <citation type="submission" date="2018-03" db="EMBL/GenBank/DDBJ databases">
        <title>Genomic Encyclopedia of Archaeal and Bacterial Type Strains, Phase II (KMG-II): from individual species to whole genera.</title>
        <authorList>
            <person name="Goeker M."/>
        </authorList>
    </citation>
    <scope>NUCLEOTIDE SEQUENCE [LARGE SCALE GENOMIC DNA]</scope>
    <source>
        <strain evidence="8 9">DSM 28057</strain>
    </source>
</reference>
<evidence type="ECO:0000256" key="6">
    <source>
        <dbReference type="SAM" id="SignalP"/>
    </source>
</evidence>
<feature type="chain" id="PRO_5015195966" evidence="6">
    <location>
        <begin position="32"/>
        <end position="418"/>
    </location>
</feature>
<evidence type="ECO:0000313" key="8">
    <source>
        <dbReference type="EMBL" id="PSL05514.1"/>
    </source>
</evidence>
<dbReference type="RefSeq" id="WP_106566581.1">
    <property type="nucleotide sequence ID" value="NZ_JAUVYL010000076.1"/>
</dbReference>
<dbReference type="PANTHER" id="PTHR39425:SF1">
    <property type="entry name" value="CYTOCHROME C7-LIKE DOMAIN-CONTAINING PROTEIN"/>
    <property type="match status" value="1"/>
</dbReference>
<dbReference type="PROSITE" id="PS51007">
    <property type="entry name" value="CYTC"/>
    <property type="match status" value="1"/>
</dbReference>
<feature type="signal peptide" evidence="6">
    <location>
        <begin position="1"/>
        <end position="31"/>
    </location>
</feature>
<dbReference type="EMBL" id="PYGF01000003">
    <property type="protein sequence ID" value="PSL05514.1"/>
    <property type="molecule type" value="Genomic_DNA"/>
</dbReference>
<comment type="caution">
    <text evidence="8">The sequence shown here is derived from an EMBL/GenBank/DDBJ whole genome shotgun (WGS) entry which is preliminary data.</text>
</comment>
<dbReference type="InterPro" id="IPR036909">
    <property type="entry name" value="Cyt_c-like_dom_sf"/>
</dbReference>
<dbReference type="CDD" id="cd08168">
    <property type="entry name" value="Cytochrom_C3"/>
    <property type="match status" value="1"/>
</dbReference>
<keyword evidence="1 4" id="KW-0349">Heme</keyword>
<dbReference type="InterPro" id="IPR036280">
    <property type="entry name" value="Multihaem_cyt_sf"/>
</dbReference>
<protein>
    <submittedName>
        <fullName evidence="8">Quinol:cytochrome c oxidoreductase pentaheme cytochrome subunit</fullName>
    </submittedName>
</protein>
<dbReference type="GO" id="GO:0020037">
    <property type="term" value="F:heme binding"/>
    <property type="evidence" value="ECO:0007669"/>
    <property type="project" value="InterPro"/>
</dbReference>
<organism evidence="8 9">
    <name type="scientific">Cecembia rubra</name>
    <dbReference type="NCBI Taxonomy" id="1485585"/>
    <lineage>
        <taxon>Bacteria</taxon>
        <taxon>Pseudomonadati</taxon>
        <taxon>Bacteroidota</taxon>
        <taxon>Cytophagia</taxon>
        <taxon>Cytophagales</taxon>
        <taxon>Cyclobacteriaceae</taxon>
        <taxon>Cecembia</taxon>
    </lineage>
</organism>
<dbReference type="Pfam" id="PF00034">
    <property type="entry name" value="Cytochrom_C"/>
    <property type="match status" value="1"/>
</dbReference>
<dbReference type="Gene3D" id="3.90.10.10">
    <property type="entry name" value="Cytochrome C3"/>
    <property type="match status" value="2"/>
</dbReference>
<dbReference type="AlphaFoldDB" id="A0A2P8E7R1"/>
<feature type="transmembrane region" description="Helical" evidence="5">
    <location>
        <begin position="216"/>
        <end position="234"/>
    </location>
</feature>
<keyword evidence="5" id="KW-0812">Transmembrane</keyword>
<evidence type="ECO:0000256" key="4">
    <source>
        <dbReference type="PROSITE-ProRule" id="PRU00433"/>
    </source>
</evidence>
<dbReference type="InterPro" id="IPR009056">
    <property type="entry name" value="Cyt_c-like_dom"/>
</dbReference>
<dbReference type="SUPFAM" id="SSF48695">
    <property type="entry name" value="Multiheme cytochromes"/>
    <property type="match status" value="1"/>
</dbReference>
<dbReference type="Gene3D" id="1.10.760.10">
    <property type="entry name" value="Cytochrome c-like domain"/>
    <property type="match status" value="1"/>
</dbReference>
<dbReference type="PANTHER" id="PTHR39425">
    <property type="entry name" value="LIPOPROTEIN CYTOCHROME C"/>
    <property type="match status" value="1"/>
</dbReference>
<dbReference type="OrthoDB" id="9782196at2"/>